<evidence type="ECO:0008006" key="3">
    <source>
        <dbReference type="Google" id="ProtNLM"/>
    </source>
</evidence>
<organism evidence="2">
    <name type="scientific">Prevotella sp. GTC17253</name>
    <dbReference type="NCBI Taxonomy" id="3236793"/>
    <lineage>
        <taxon>Bacteria</taxon>
        <taxon>Pseudomonadati</taxon>
        <taxon>Bacteroidota</taxon>
        <taxon>Bacteroidia</taxon>
        <taxon>Bacteroidales</taxon>
        <taxon>Prevotellaceae</taxon>
        <taxon>Prevotella</taxon>
    </lineage>
</organism>
<feature type="region of interest" description="Disordered" evidence="1">
    <location>
        <begin position="172"/>
        <end position="195"/>
    </location>
</feature>
<dbReference type="AlphaFoldDB" id="A0AB33IN44"/>
<proteinExistence type="predicted"/>
<dbReference type="EMBL" id="AP035785">
    <property type="protein sequence ID" value="BFO70918.1"/>
    <property type="molecule type" value="Genomic_DNA"/>
</dbReference>
<accession>A0AB33IN44</accession>
<evidence type="ECO:0000313" key="2">
    <source>
        <dbReference type="EMBL" id="BFO70918.1"/>
    </source>
</evidence>
<gene>
    <name evidence="2" type="ORF">GTC17253_08840</name>
</gene>
<evidence type="ECO:0000256" key="1">
    <source>
        <dbReference type="SAM" id="MobiDB-lite"/>
    </source>
</evidence>
<name>A0AB33IN44_9BACT</name>
<reference evidence="2" key="1">
    <citation type="submission" date="2024-07" db="EMBL/GenBank/DDBJ databases">
        <title>Complete genome sequence of Prevotella sp. YM-2024 GTC17253.</title>
        <authorList>
            <person name="Hayashi M."/>
            <person name="Muto Y."/>
            <person name="Tanaka K."/>
            <person name="Niwa H."/>
        </authorList>
    </citation>
    <scope>NUCLEOTIDE SEQUENCE</scope>
    <source>
        <strain evidence="2">GTC17253</strain>
    </source>
</reference>
<dbReference type="Gene3D" id="2.40.128.510">
    <property type="entry name" value="Protein of unknown function DUF4738"/>
    <property type="match status" value="1"/>
</dbReference>
<dbReference type="InterPro" id="IPR031762">
    <property type="entry name" value="DUF4738"/>
</dbReference>
<dbReference type="PROSITE" id="PS51257">
    <property type="entry name" value="PROKAR_LIPOPROTEIN"/>
    <property type="match status" value="1"/>
</dbReference>
<dbReference type="Pfam" id="PF15889">
    <property type="entry name" value="DUF4738"/>
    <property type="match status" value="1"/>
</dbReference>
<protein>
    <recommendedName>
        <fullName evidence="3">DUF4738 domain-containing protein</fullName>
    </recommendedName>
</protein>
<feature type="compositionally biased region" description="Polar residues" evidence="1">
    <location>
        <begin position="172"/>
        <end position="183"/>
    </location>
</feature>
<sequence>MQRFLSFIISCTLIGGLTGCGKSKKSQDIITHKPKAQVVNKKPQKIGDYQQTRDVEWLGARYKVLVVRQANQSLQQVDDGNGNRYYDNQITVKIIRKDGSEFFNRTFTKADFESYVDDIYKKNSALLGIVLDEAQGDKLRFAASVGSPDRMSDEYVPLVLVISRTGGVSISKDSQLDTGNGTQKTEDELAEEEGI</sequence>